<evidence type="ECO:0000313" key="9">
    <source>
        <dbReference type="EMBL" id="GGH17862.1"/>
    </source>
</evidence>
<dbReference type="Proteomes" id="UP000603912">
    <property type="component" value="Unassembled WGS sequence"/>
</dbReference>
<evidence type="ECO:0000256" key="7">
    <source>
        <dbReference type="SAM" id="MobiDB-lite"/>
    </source>
</evidence>
<name>A0A917I700_9HYPH</name>
<dbReference type="RefSeq" id="WP_188517434.1">
    <property type="nucleotide sequence ID" value="NZ_BMES01000001.1"/>
</dbReference>
<evidence type="ECO:0000256" key="5">
    <source>
        <dbReference type="ARBA" id="ARBA00022737"/>
    </source>
</evidence>
<reference evidence="9" key="2">
    <citation type="submission" date="2020-09" db="EMBL/GenBank/DDBJ databases">
        <authorList>
            <person name="Sun Q."/>
            <person name="Zhou Y."/>
        </authorList>
    </citation>
    <scope>NUCLEOTIDE SEQUENCE</scope>
    <source>
        <strain evidence="9">CGMCC 1.12214</strain>
    </source>
</reference>
<dbReference type="InterPro" id="IPR001347">
    <property type="entry name" value="SIS_dom"/>
</dbReference>
<dbReference type="GO" id="GO:0004360">
    <property type="term" value="F:glutamine-fructose-6-phosphate transaminase (isomerizing) activity"/>
    <property type="evidence" value="ECO:0007669"/>
    <property type="project" value="UniProtKB-EC"/>
</dbReference>
<sequence length="366" mass="37910">MTPEQTARANALTAEPSRDAAGDPARLARVERTRTEMMAQGSAIARTLAAEAPAIERLAAALRERGVARVVVAGCGDSWHVGAGVRHAFESLLGIPLEAAQALDYASYGVAAADARTLVIGISASGTTPVIMDALERARMRGAFTLGVSNTPGSALLTAFDDGLVVHATRSGWPTQSSTATMALLMRLAQRWADTPEAERFGADLDAIASRLDGLAIALDAPVAALATTVADAPLVLFAGLGPNMATACFGAAKVKELSPVHAIATPLEEYHHYRSQKAGEPLVLVATDAASLERALDTALVSRKVGGRLIAILALAHAAIEELAFGVVQVPAVRPELAALPAGIPMHLFAYHFAKQRDALGLGAA</sequence>
<proteinExistence type="predicted"/>
<dbReference type="AlphaFoldDB" id="A0A917I700"/>
<evidence type="ECO:0000259" key="8">
    <source>
        <dbReference type="PROSITE" id="PS51464"/>
    </source>
</evidence>
<organism evidence="9 10">
    <name type="scientific">Alsobacter metallidurans</name>
    <dbReference type="NCBI Taxonomy" id="340221"/>
    <lineage>
        <taxon>Bacteria</taxon>
        <taxon>Pseudomonadati</taxon>
        <taxon>Pseudomonadota</taxon>
        <taxon>Alphaproteobacteria</taxon>
        <taxon>Hyphomicrobiales</taxon>
        <taxon>Alsobacteraceae</taxon>
        <taxon>Alsobacter</taxon>
    </lineage>
</organism>
<dbReference type="GO" id="GO:0006487">
    <property type="term" value="P:protein N-linked glycosylation"/>
    <property type="evidence" value="ECO:0007669"/>
    <property type="project" value="TreeGrafter"/>
</dbReference>
<dbReference type="CDD" id="cd05008">
    <property type="entry name" value="SIS_GlmS_GlmD_1"/>
    <property type="match status" value="1"/>
</dbReference>
<dbReference type="GO" id="GO:0006047">
    <property type="term" value="P:UDP-N-acetylglucosamine metabolic process"/>
    <property type="evidence" value="ECO:0007669"/>
    <property type="project" value="TreeGrafter"/>
</dbReference>
<evidence type="ECO:0000256" key="4">
    <source>
        <dbReference type="ARBA" id="ARBA00022576"/>
    </source>
</evidence>
<dbReference type="Gene3D" id="3.40.50.10490">
    <property type="entry name" value="Glucose-6-phosphate isomerase like protein, domain 1"/>
    <property type="match status" value="2"/>
</dbReference>
<dbReference type="SUPFAM" id="SSF53697">
    <property type="entry name" value="SIS domain"/>
    <property type="match status" value="1"/>
</dbReference>
<feature type="domain" description="SIS" evidence="8">
    <location>
        <begin position="226"/>
        <end position="366"/>
    </location>
</feature>
<evidence type="ECO:0000256" key="1">
    <source>
        <dbReference type="ARBA" id="ARBA00001031"/>
    </source>
</evidence>
<comment type="catalytic activity">
    <reaction evidence="1">
        <text>D-fructose 6-phosphate + L-glutamine = D-glucosamine 6-phosphate + L-glutamate</text>
        <dbReference type="Rhea" id="RHEA:13237"/>
        <dbReference type="ChEBI" id="CHEBI:29985"/>
        <dbReference type="ChEBI" id="CHEBI:58359"/>
        <dbReference type="ChEBI" id="CHEBI:58725"/>
        <dbReference type="ChEBI" id="CHEBI:61527"/>
        <dbReference type="EC" id="2.6.1.16"/>
    </reaction>
</comment>
<feature type="domain" description="SIS" evidence="8">
    <location>
        <begin position="58"/>
        <end position="198"/>
    </location>
</feature>
<feature type="region of interest" description="Disordered" evidence="7">
    <location>
        <begin position="1"/>
        <end position="25"/>
    </location>
</feature>
<dbReference type="PROSITE" id="PS51464">
    <property type="entry name" value="SIS"/>
    <property type="match status" value="2"/>
</dbReference>
<dbReference type="InterPro" id="IPR035466">
    <property type="entry name" value="GlmS/AgaS_SIS"/>
</dbReference>
<dbReference type="GO" id="GO:0006002">
    <property type="term" value="P:fructose 6-phosphate metabolic process"/>
    <property type="evidence" value="ECO:0007669"/>
    <property type="project" value="TreeGrafter"/>
</dbReference>
<dbReference type="Pfam" id="PF01380">
    <property type="entry name" value="SIS"/>
    <property type="match status" value="1"/>
</dbReference>
<dbReference type="GO" id="GO:0097367">
    <property type="term" value="F:carbohydrate derivative binding"/>
    <property type="evidence" value="ECO:0007669"/>
    <property type="project" value="InterPro"/>
</dbReference>
<evidence type="ECO:0000256" key="6">
    <source>
        <dbReference type="ARBA" id="ARBA00022962"/>
    </source>
</evidence>
<keyword evidence="5" id="KW-0677">Repeat</keyword>
<protein>
    <recommendedName>
        <fullName evidence="3">Glutamine--fructose-6-phosphate aminotransferase [isomerizing]</fullName>
        <ecNumber evidence="2">2.6.1.16</ecNumber>
    </recommendedName>
</protein>
<keyword evidence="4" id="KW-0808">Transferase</keyword>
<accession>A0A917I700</accession>
<evidence type="ECO:0000256" key="2">
    <source>
        <dbReference type="ARBA" id="ARBA00012916"/>
    </source>
</evidence>
<dbReference type="EMBL" id="BMES01000001">
    <property type="protein sequence ID" value="GGH17862.1"/>
    <property type="molecule type" value="Genomic_DNA"/>
</dbReference>
<dbReference type="PANTHER" id="PTHR10937:SF0">
    <property type="entry name" value="GLUTAMINE--FRUCTOSE-6-PHOSPHATE TRANSAMINASE (ISOMERIZING)"/>
    <property type="match status" value="1"/>
</dbReference>
<evidence type="ECO:0000256" key="3">
    <source>
        <dbReference type="ARBA" id="ARBA00016090"/>
    </source>
</evidence>
<feature type="compositionally biased region" description="Basic and acidic residues" evidence="7">
    <location>
        <begin position="16"/>
        <end position="25"/>
    </location>
</feature>
<gene>
    <name evidence="9" type="ORF">GCM10007036_19650</name>
</gene>
<keyword evidence="4" id="KW-0032">Aminotransferase</keyword>
<keyword evidence="10" id="KW-1185">Reference proteome</keyword>
<comment type="caution">
    <text evidence="9">The sequence shown here is derived from an EMBL/GenBank/DDBJ whole genome shotgun (WGS) entry which is preliminary data.</text>
</comment>
<dbReference type="PANTHER" id="PTHR10937">
    <property type="entry name" value="GLUCOSAMINE--FRUCTOSE-6-PHOSPHATE AMINOTRANSFERASE, ISOMERIZING"/>
    <property type="match status" value="1"/>
</dbReference>
<reference evidence="9" key="1">
    <citation type="journal article" date="2014" name="Int. J. Syst. Evol. Microbiol.">
        <title>Complete genome sequence of Corynebacterium casei LMG S-19264T (=DSM 44701T), isolated from a smear-ripened cheese.</title>
        <authorList>
            <consortium name="US DOE Joint Genome Institute (JGI-PGF)"/>
            <person name="Walter F."/>
            <person name="Albersmeier A."/>
            <person name="Kalinowski J."/>
            <person name="Ruckert C."/>
        </authorList>
    </citation>
    <scope>NUCLEOTIDE SEQUENCE</scope>
    <source>
        <strain evidence="9">CGMCC 1.12214</strain>
    </source>
</reference>
<dbReference type="InterPro" id="IPR046348">
    <property type="entry name" value="SIS_dom_sf"/>
</dbReference>
<evidence type="ECO:0000313" key="10">
    <source>
        <dbReference type="Proteomes" id="UP000603912"/>
    </source>
</evidence>
<dbReference type="EC" id="2.6.1.16" evidence="2"/>
<keyword evidence="6" id="KW-0315">Glutamine amidotransferase</keyword>